<comment type="caution">
    <text evidence="10">The sequence shown here is derived from an EMBL/GenBank/DDBJ whole genome shotgun (WGS) entry which is preliminary data.</text>
</comment>
<comment type="subcellular location">
    <subcellularLocation>
        <location evidence="1">Nucleus</location>
    </subcellularLocation>
</comment>
<dbReference type="GO" id="GO:0000707">
    <property type="term" value="P:meiotic DNA recombinase assembly"/>
    <property type="evidence" value="ECO:0007669"/>
    <property type="project" value="TreeGrafter"/>
</dbReference>
<dbReference type="GO" id="GO:0008821">
    <property type="term" value="F:crossover junction DNA endonuclease activity"/>
    <property type="evidence" value="ECO:0007669"/>
    <property type="project" value="TreeGrafter"/>
</dbReference>
<evidence type="ECO:0000256" key="8">
    <source>
        <dbReference type="SAM" id="MobiDB-lite"/>
    </source>
</evidence>
<dbReference type="InterPro" id="IPR020588">
    <property type="entry name" value="RecA_ATP-bd"/>
</dbReference>
<keyword evidence="5" id="KW-0234">DNA repair</keyword>
<protein>
    <recommendedName>
        <fullName evidence="7">DNA repair protein RAD51 homolog 3</fullName>
    </recommendedName>
</protein>
<sequence length="352" mass="38441">MAGPRLEVLGLALAPGLRHKLQCAGFRTSADLEGIGPVDLAREVQITPEEALLVLKVASVRQGQQGGITGARSAQQLYEREAAAKRIITFCPELDQVLGGGIASGQITEFCGVPGVGKTQLGIQLAVDVQIPEAFGGLAGSAVYIDTEGSFMVERAVEIADACCRHLQRSAANSGDQAKQQSASALSRDSMLANIHYFRVRDHVEQLAALQTLPNFLQQHPQVRLIVIDSITFHFRQDFQDMALRTRILAQMAQQLMQLAEDRDVAVVLMNQVTTKISGDDQTRLVPALGDSWAHAATSRVILFWQDQTRCAFIYKSPYLPARTAQFHITPEGVRGKRPQKRARPKDVRAPG</sequence>
<dbReference type="InterPro" id="IPR013632">
    <property type="entry name" value="Rad51_C"/>
</dbReference>
<keyword evidence="2" id="KW-0547">Nucleotide-binding</keyword>
<dbReference type="InterPro" id="IPR052093">
    <property type="entry name" value="HR_Repair_Mediator"/>
</dbReference>
<dbReference type="AlphaFoldDB" id="A0AAW1PXU2"/>
<feature type="region of interest" description="Disordered" evidence="8">
    <location>
        <begin position="331"/>
        <end position="352"/>
    </location>
</feature>
<evidence type="ECO:0000256" key="1">
    <source>
        <dbReference type="ARBA" id="ARBA00004123"/>
    </source>
</evidence>
<keyword evidence="11" id="KW-1185">Reference proteome</keyword>
<dbReference type="GO" id="GO:0007131">
    <property type="term" value="P:reciprocal meiotic recombination"/>
    <property type="evidence" value="ECO:0007669"/>
    <property type="project" value="TreeGrafter"/>
</dbReference>
<evidence type="ECO:0000256" key="3">
    <source>
        <dbReference type="ARBA" id="ARBA00022763"/>
    </source>
</evidence>
<dbReference type="Proteomes" id="UP001489004">
    <property type="component" value="Unassembled WGS sequence"/>
</dbReference>
<dbReference type="GO" id="GO:0140664">
    <property type="term" value="F:ATP-dependent DNA damage sensor activity"/>
    <property type="evidence" value="ECO:0007669"/>
    <property type="project" value="InterPro"/>
</dbReference>
<dbReference type="EMBL" id="JALJOR010000008">
    <property type="protein sequence ID" value="KAK9813256.1"/>
    <property type="molecule type" value="Genomic_DNA"/>
</dbReference>
<keyword evidence="3" id="KW-0227">DNA damage</keyword>
<evidence type="ECO:0000313" key="10">
    <source>
        <dbReference type="EMBL" id="KAK9813256.1"/>
    </source>
</evidence>
<feature type="domain" description="RecA family profile 1" evidence="9">
    <location>
        <begin position="83"/>
        <end position="273"/>
    </location>
</feature>
<evidence type="ECO:0000256" key="7">
    <source>
        <dbReference type="ARBA" id="ARBA00040674"/>
    </source>
</evidence>
<dbReference type="PIRSF" id="PIRSF005856">
    <property type="entry name" value="Rad51"/>
    <property type="match status" value="1"/>
</dbReference>
<evidence type="ECO:0000256" key="4">
    <source>
        <dbReference type="ARBA" id="ARBA00022840"/>
    </source>
</evidence>
<dbReference type="GO" id="GO:0000400">
    <property type="term" value="F:four-way junction DNA binding"/>
    <property type="evidence" value="ECO:0007669"/>
    <property type="project" value="TreeGrafter"/>
</dbReference>
<dbReference type="GO" id="GO:0005657">
    <property type="term" value="C:replication fork"/>
    <property type="evidence" value="ECO:0007669"/>
    <property type="project" value="TreeGrafter"/>
</dbReference>
<dbReference type="GO" id="GO:0033065">
    <property type="term" value="C:Rad51C-XRCC3 complex"/>
    <property type="evidence" value="ECO:0007669"/>
    <property type="project" value="TreeGrafter"/>
</dbReference>
<dbReference type="SUPFAM" id="SSF52540">
    <property type="entry name" value="P-loop containing nucleoside triphosphate hydrolases"/>
    <property type="match status" value="1"/>
</dbReference>
<accession>A0AAW1PXU2</accession>
<dbReference type="GO" id="GO:0033063">
    <property type="term" value="C:Rad51B-Rad51C-Rad51D-XRCC2 complex"/>
    <property type="evidence" value="ECO:0007669"/>
    <property type="project" value="TreeGrafter"/>
</dbReference>
<dbReference type="GO" id="GO:0005524">
    <property type="term" value="F:ATP binding"/>
    <property type="evidence" value="ECO:0007669"/>
    <property type="project" value="UniProtKB-KW"/>
</dbReference>
<dbReference type="PANTHER" id="PTHR46239:SF1">
    <property type="entry name" value="DNA REPAIR PROTEIN RAD51 HOMOLOG 3"/>
    <property type="match status" value="1"/>
</dbReference>
<dbReference type="InterPro" id="IPR016467">
    <property type="entry name" value="DNA_recomb/repair_RecA-like"/>
</dbReference>
<evidence type="ECO:0000313" key="11">
    <source>
        <dbReference type="Proteomes" id="UP001489004"/>
    </source>
</evidence>
<dbReference type="SMART" id="SM00382">
    <property type="entry name" value="AAA"/>
    <property type="match status" value="1"/>
</dbReference>
<dbReference type="Pfam" id="PF08423">
    <property type="entry name" value="Rad51"/>
    <property type="match status" value="2"/>
</dbReference>
<keyword evidence="4" id="KW-0067">ATP-binding</keyword>
<dbReference type="InterPro" id="IPR027417">
    <property type="entry name" value="P-loop_NTPase"/>
</dbReference>
<evidence type="ECO:0000259" key="9">
    <source>
        <dbReference type="PROSITE" id="PS50162"/>
    </source>
</evidence>
<dbReference type="InterPro" id="IPR003593">
    <property type="entry name" value="AAA+_ATPase"/>
</dbReference>
<reference evidence="10 11" key="1">
    <citation type="journal article" date="2024" name="Nat. Commun.">
        <title>Phylogenomics reveals the evolutionary origins of lichenization in chlorophyte algae.</title>
        <authorList>
            <person name="Puginier C."/>
            <person name="Libourel C."/>
            <person name="Otte J."/>
            <person name="Skaloud P."/>
            <person name="Haon M."/>
            <person name="Grisel S."/>
            <person name="Petersen M."/>
            <person name="Berrin J.G."/>
            <person name="Delaux P.M."/>
            <person name="Dal Grande F."/>
            <person name="Keller J."/>
        </authorList>
    </citation>
    <scope>NUCLEOTIDE SEQUENCE [LARGE SCALE GENOMIC DNA]</scope>
    <source>
        <strain evidence="10 11">SAG 2043</strain>
    </source>
</reference>
<evidence type="ECO:0000256" key="6">
    <source>
        <dbReference type="ARBA" id="ARBA00023242"/>
    </source>
</evidence>
<organism evidence="10 11">
    <name type="scientific">[Myrmecia] bisecta</name>
    <dbReference type="NCBI Taxonomy" id="41462"/>
    <lineage>
        <taxon>Eukaryota</taxon>
        <taxon>Viridiplantae</taxon>
        <taxon>Chlorophyta</taxon>
        <taxon>core chlorophytes</taxon>
        <taxon>Trebouxiophyceae</taxon>
        <taxon>Trebouxiales</taxon>
        <taxon>Trebouxiaceae</taxon>
        <taxon>Myrmecia</taxon>
    </lineage>
</organism>
<gene>
    <name evidence="10" type="ORF">WJX72_011511</name>
</gene>
<evidence type="ECO:0000256" key="5">
    <source>
        <dbReference type="ARBA" id="ARBA00023204"/>
    </source>
</evidence>
<dbReference type="PROSITE" id="PS50162">
    <property type="entry name" value="RECA_2"/>
    <property type="match status" value="1"/>
</dbReference>
<proteinExistence type="predicted"/>
<dbReference type="CDD" id="cd19492">
    <property type="entry name" value="Rad51C"/>
    <property type="match status" value="1"/>
</dbReference>
<dbReference type="FunFam" id="3.40.50.300:FF:002382">
    <property type="entry name" value="DNA repair protein RAD51C, putative"/>
    <property type="match status" value="1"/>
</dbReference>
<keyword evidence="6" id="KW-0539">Nucleus</keyword>
<dbReference type="Gene3D" id="3.40.50.300">
    <property type="entry name" value="P-loop containing nucleotide triphosphate hydrolases"/>
    <property type="match status" value="1"/>
</dbReference>
<dbReference type="PANTHER" id="PTHR46239">
    <property type="entry name" value="DNA REPAIR PROTEIN RAD51 HOMOLOG 3 RAD51C"/>
    <property type="match status" value="1"/>
</dbReference>
<name>A0AAW1PXU2_9CHLO</name>
<evidence type="ECO:0000256" key="2">
    <source>
        <dbReference type="ARBA" id="ARBA00022741"/>
    </source>
</evidence>